<dbReference type="Pfam" id="PF01408">
    <property type="entry name" value="GFO_IDH_MocA"/>
    <property type="match status" value="1"/>
</dbReference>
<sequence length="348" mass="38168">MAPLNLAIVGTGIFATDTHLPTIKKLTSLLKPVVAYNRTKSKAEAFAAKAGIPENKVYDSLDQVFSDPEVQFVDALLPVQFNLDAVKLAIKHDKPICFEKPIAANLEQAREIVQLSESSELPIMVLENWSFLKATQILKKDILPQLGDVVAFTYNATGPWNSDNKYLATNWRLKPEHIGGFLSDGGVHQLALLTDVLGQVATIGALTKQIKKESGADDTLFSTIKMKTGVIGTFTYGSAFAATDKSTKFKIYGTKGSVVYDWSPALPKHKITYQLGSSAQDKSEEKVIEIDEVDTFEEEFKNFAEAIEKKNKRLIRVPPTKAFHHLAIVAAALESSEKQGSSVKVESP</sequence>
<dbReference type="GO" id="GO:0006740">
    <property type="term" value="P:NADPH regeneration"/>
    <property type="evidence" value="ECO:0007669"/>
    <property type="project" value="TreeGrafter"/>
</dbReference>
<name>A0AAI9SSR1_9ASCO</name>
<feature type="domain" description="Gfo/Idh/MocA-like oxidoreductase C-terminal" evidence="2">
    <location>
        <begin position="145"/>
        <end position="344"/>
    </location>
</feature>
<dbReference type="Proteomes" id="UP001202479">
    <property type="component" value="Unassembled WGS sequence"/>
</dbReference>
<dbReference type="InterPro" id="IPR000683">
    <property type="entry name" value="Gfo/Idh/MocA-like_OxRdtase_N"/>
</dbReference>
<evidence type="ECO:0000259" key="2">
    <source>
        <dbReference type="Pfam" id="PF02894"/>
    </source>
</evidence>
<dbReference type="Gene3D" id="3.40.50.720">
    <property type="entry name" value="NAD(P)-binding Rossmann-like Domain"/>
    <property type="match status" value="1"/>
</dbReference>
<dbReference type="SUPFAM" id="SSF55347">
    <property type="entry name" value="Glyceraldehyde-3-phosphate dehydrogenase-like, C-terminal domain"/>
    <property type="match status" value="1"/>
</dbReference>
<dbReference type="Gene3D" id="3.30.360.10">
    <property type="entry name" value="Dihydrodipicolinate Reductase, domain 2"/>
    <property type="match status" value="1"/>
</dbReference>
<organism evidence="3 4">
    <name type="scientific">Candida oxycetoniae</name>
    <dbReference type="NCBI Taxonomy" id="497107"/>
    <lineage>
        <taxon>Eukaryota</taxon>
        <taxon>Fungi</taxon>
        <taxon>Dikarya</taxon>
        <taxon>Ascomycota</taxon>
        <taxon>Saccharomycotina</taxon>
        <taxon>Pichiomycetes</taxon>
        <taxon>Debaryomycetaceae</taxon>
        <taxon>Candida/Lodderomyces clade</taxon>
        <taxon>Candida</taxon>
    </lineage>
</organism>
<dbReference type="AlphaFoldDB" id="A0AAI9SSR1"/>
<dbReference type="GO" id="GO:0005737">
    <property type="term" value="C:cytoplasm"/>
    <property type="evidence" value="ECO:0007669"/>
    <property type="project" value="TreeGrafter"/>
</dbReference>
<reference evidence="3" key="1">
    <citation type="journal article" date="2022" name="DNA Res.">
        <title>Genome analysis of five recently described species of the CUG-Ser clade uncovers Candida theae as a new hybrid lineage with pathogenic potential in the Candida parapsilosis species complex.</title>
        <authorList>
            <person name="Mixao V."/>
            <person name="Del Olmo V."/>
            <person name="Hegedusova E."/>
            <person name="Saus E."/>
            <person name="Pryszcz L."/>
            <person name="Cillingova A."/>
            <person name="Nosek J."/>
            <person name="Gabaldon T."/>
        </authorList>
    </citation>
    <scope>NUCLEOTIDE SEQUENCE</scope>
    <source>
        <strain evidence="3">CBS 10844</strain>
    </source>
</reference>
<dbReference type="GeneID" id="73382324"/>
<proteinExistence type="predicted"/>
<dbReference type="RefSeq" id="XP_049178219.1">
    <property type="nucleotide sequence ID" value="XM_049326177.1"/>
</dbReference>
<evidence type="ECO:0000259" key="1">
    <source>
        <dbReference type="Pfam" id="PF01408"/>
    </source>
</evidence>
<feature type="domain" description="Gfo/Idh/MocA-like oxidoreductase N-terminal" evidence="1">
    <location>
        <begin position="5"/>
        <end position="125"/>
    </location>
</feature>
<keyword evidence="4" id="KW-1185">Reference proteome</keyword>
<dbReference type="EMBL" id="JAHUZD010000145">
    <property type="protein sequence ID" value="KAI3402470.1"/>
    <property type="molecule type" value="Genomic_DNA"/>
</dbReference>
<dbReference type="GO" id="GO:0000166">
    <property type="term" value="F:nucleotide binding"/>
    <property type="evidence" value="ECO:0007669"/>
    <property type="project" value="InterPro"/>
</dbReference>
<dbReference type="GO" id="GO:0016491">
    <property type="term" value="F:oxidoreductase activity"/>
    <property type="evidence" value="ECO:0007669"/>
    <property type="project" value="TreeGrafter"/>
</dbReference>
<evidence type="ECO:0008006" key="5">
    <source>
        <dbReference type="Google" id="ProtNLM"/>
    </source>
</evidence>
<dbReference type="PANTHER" id="PTHR42840:SF5">
    <property type="entry name" value="NAD(P)-BINDING ROSSMANN-FOLD SUPERFAMILY PROTEIN"/>
    <property type="match status" value="1"/>
</dbReference>
<accession>A0AAI9SSR1</accession>
<dbReference type="Pfam" id="PF02894">
    <property type="entry name" value="GFO_IDH_MocA_C"/>
    <property type="match status" value="1"/>
</dbReference>
<dbReference type="InterPro" id="IPR036291">
    <property type="entry name" value="NAD(P)-bd_dom_sf"/>
</dbReference>
<evidence type="ECO:0000313" key="4">
    <source>
        <dbReference type="Proteomes" id="UP001202479"/>
    </source>
</evidence>
<dbReference type="SUPFAM" id="SSF51735">
    <property type="entry name" value="NAD(P)-binding Rossmann-fold domains"/>
    <property type="match status" value="1"/>
</dbReference>
<evidence type="ECO:0000313" key="3">
    <source>
        <dbReference type="EMBL" id="KAI3402470.1"/>
    </source>
</evidence>
<dbReference type="PANTHER" id="PTHR42840">
    <property type="entry name" value="NAD(P)-BINDING ROSSMANN-FOLD SUPERFAMILY PROTEIN-RELATED"/>
    <property type="match status" value="1"/>
</dbReference>
<gene>
    <name evidence="3" type="ORF">KGF56_004711</name>
</gene>
<dbReference type="InterPro" id="IPR004104">
    <property type="entry name" value="Gfo/Idh/MocA-like_OxRdtase_C"/>
</dbReference>
<comment type="caution">
    <text evidence="3">The sequence shown here is derived from an EMBL/GenBank/DDBJ whole genome shotgun (WGS) entry which is preliminary data.</text>
</comment>
<protein>
    <recommendedName>
        <fullName evidence="5">NAD(P)-binding protein</fullName>
    </recommendedName>
</protein>